<dbReference type="InterPro" id="IPR001482">
    <property type="entry name" value="T2SS/T4SS_dom"/>
</dbReference>
<evidence type="ECO:0000259" key="2">
    <source>
        <dbReference type="Pfam" id="PF00437"/>
    </source>
</evidence>
<dbReference type="InterPro" id="IPR050921">
    <property type="entry name" value="T4SS_GSP_E_ATPase"/>
</dbReference>
<dbReference type="GO" id="GO:0016887">
    <property type="term" value="F:ATP hydrolysis activity"/>
    <property type="evidence" value="ECO:0007669"/>
    <property type="project" value="InterPro"/>
</dbReference>
<comment type="similarity">
    <text evidence="1">Belongs to the GSP E family.</text>
</comment>
<dbReference type="Gene3D" id="3.30.450.90">
    <property type="match status" value="1"/>
</dbReference>
<dbReference type="PANTHER" id="PTHR30486:SF6">
    <property type="entry name" value="TYPE IV PILUS RETRACTATION ATPASE PILT"/>
    <property type="match status" value="1"/>
</dbReference>
<accession>A0A2M7V8E7</accession>
<dbReference type="GO" id="GO:0005524">
    <property type="term" value="F:ATP binding"/>
    <property type="evidence" value="ECO:0007669"/>
    <property type="project" value="InterPro"/>
</dbReference>
<reference evidence="4" key="1">
    <citation type="submission" date="2017-09" db="EMBL/GenBank/DDBJ databases">
        <title>Depth-based differentiation of microbial function through sediment-hosted aquifers and enrichment of novel symbionts in the deep terrestrial subsurface.</title>
        <authorList>
            <person name="Probst A.J."/>
            <person name="Ladd B."/>
            <person name="Jarett J.K."/>
            <person name="Geller-Mcgrath D.E."/>
            <person name="Sieber C.M.K."/>
            <person name="Emerson J.B."/>
            <person name="Anantharaman K."/>
            <person name="Thomas B.C."/>
            <person name="Malmstrom R."/>
            <person name="Stieglmeier M."/>
            <person name="Klingl A."/>
            <person name="Woyke T."/>
            <person name="Ryan C.M."/>
            <person name="Banfield J.F."/>
        </authorList>
    </citation>
    <scope>NUCLEOTIDE SEQUENCE [LARGE SCALE GENOMIC DNA]</scope>
</reference>
<name>A0A2M7V8E7_9BACT</name>
<evidence type="ECO:0000256" key="1">
    <source>
        <dbReference type="ARBA" id="ARBA00006611"/>
    </source>
</evidence>
<dbReference type="InterPro" id="IPR006321">
    <property type="entry name" value="PilT/PilU"/>
</dbReference>
<evidence type="ECO:0000313" key="3">
    <source>
        <dbReference type="EMBL" id="PIZ95052.1"/>
    </source>
</evidence>
<sequence>MKLLKSYFELALESNASDLHLVGDEKPTIRVEGVLQNVEETDISSSDLETGVFGMLSSEQKKTFLDELELDFSYEIGEVRFRVNIHRQNNKIGLSARLIPKNIPTPEELRFEPVLENCINLLDGLVLVVGPTGHGKSTTIASMVEKINQTRKSHIITIEDPVEFTFEDKESLIEQREVGVDTKSFDAALKHVLRQDPNVIVVGEMRDPETIATVLTAAETGHLVFSTLHTSTAAEAVERIVDVFEGAKQKQVLIQLSAVLRCIVAQQLVPTVDNKRVAAREILVNTPAISNLIRENNIVQIQSSIQTGVKDGMVTMDNAITKLLKDGLISKETADNRIGRHRKI</sequence>
<protein>
    <submittedName>
        <fullName evidence="3">Type IV pili twitching motility protein PilT</fullName>
    </submittedName>
</protein>
<gene>
    <name evidence="3" type="ORF">COX81_02010</name>
</gene>
<dbReference type="NCBIfam" id="TIGR01420">
    <property type="entry name" value="pilT_fam"/>
    <property type="match status" value="1"/>
</dbReference>
<dbReference type="CDD" id="cd01131">
    <property type="entry name" value="PilT"/>
    <property type="match status" value="1"/>
</dbReference>
<dbReference type="Gene3D" id="3.40.50.300">
    <property type="entry name" value="P-loop containing nucleotide triphosphate hydrolases"/>
    <property type="match status" value="1"/>
</dbReference>
<dbReference type="AlphaFoldDB" id="A0A2M7V8E7"/>
<comment type="caution">
    <text evidence="3">The sequence shown here is derived from an EMBL/GenBank/DDBJ whole genome shotgun (WGS) entry which is preliminary data.</text>
</comment>
<dbReference type="PANTHER" id="PTHR30486">
    <property type="entry name" value="TWITCHING MOTILITY PROTEIN PILT"/>
    <property type="match status" value="1"/>
</dbReference>
<evidence type="ECO:0000313" key="4">
    <source>
        <dbReference type="Proteomes" id="UP000228568"/>
    </source>
</evidence>
<dbReference type="Proteomes" id="UP000228568">
    <property type="component" value="Unassembled WGS sequence"/>
</dbReference>
<dbReference type="SUPFAM" id="SSF52540">
    <property type="entry name" value="P-loop containing nucleoside triphosphate hydrolases"/>
    <property type="match status" value="1"/>
</dbReference>
<feature type="domain" description="Bacterial type II secretion system protein E" evidence="2">
    <location>
        <begin position="2"/>
        <end position="281"/>
    </location>
</feature>
<dbReference type="Pfam" id="PF00437">
    <property type="entry name" value="T2SSE"/>
    <property type="match status" value="1"/>
</dbReference>
<organism evidence="3 4">
    <name type="scientific">Candidatus Magasanikbacteria bacterium CG_4_10_14_0_2_um_filter_37_12</name>
    <dbReference type="NCBI Taxonomy" id="1974637"/>
    <lineage>
        <taxon>Bacteria</taxon>
        <taxon>Candidatus Magasanikiibacteriota</taxon>
    </lineage>
</organism>
<dbReference type="InterPro" id="IPR027417">
    <property type="entry name" value="P-loop_NTPase"/>
</dbReference>
<dbReference type="EMBL" id="PFPK01000022">
    <property type="protein sequence ID" value="PIZ95052.1"/>
    <property type="molecule type" value="Genomic_DNA"/>
</dbReference>
<proteinExistence type="inferred from homology"/>